<dbReference type="STRING" id="1166337.SAMN05192580_3508"/>
<keyword evidence="2" id="KW-1185">Reference proteome</keyword>
<dbReference type="Pfam" id="PF13489">
    <property type="entry name" value="Methyltransf_23"/>
    <property type="match status" value="1"/>
</dbReference>
<protein>
    <submittedName>
        <fullName evidence="1">Methyltransferase domain-containing protein</fullName>
    </submittedName>
</protein>
<dbReference type="SUPFAM" id="SSF53335">
    <property type="entry name" value="S-adenosyl-L-methionine-dependent methyltransferases"/>
    <property type="match status" value="1"/>
</dbReference>
<dbReference type="Proteomes" id="UP000198824">
    <property type="component" value="Unassembled WGS sequence"/>
</dbReference>
<keyword evidence="1" id="KW-0808">Transferase</keyword>
<dbReference type="OrthoDB" id="21342at2"/>
<keyword evidence="1" id="KW-0489">Methyltransferase</keyword>
<evidence type="ECO:0000313" key="2">
    <source>
        <dbReference type="Proteomes" id="UP000198824"/>
    </source>
</evidence>
<dbReference type="RefSeq" id="WP_093316502.1">
    <property type="nucleotide sequence ID" value="NZ_FOZG01000003.1"/>
</dbReference>
<organism evidence="1 2">
    <name type="scientific">Sphingomonas jatrophae</name>
    <dbReference type="NCBI Taxonomy" id="1166337"/>
    <lineage>
        <taxon>Bacteria</taxon>
        <taxon>Pseudomonadati</taxon>
        <taxon>Pseudomonadota</taxon>
        <taxon>Alphaproteobacteria</taxon>
        <taxon>Sphingomonadales</taxon>
        <taxon>Sphingomonadaceae</taxon>
        <taxon>Sphingomonas</taxon>
    </lineage>
</organism>
<evidence type="ECO:0000313" key="1">
    <source>
        <dbReference type="EMBL" id="SFS11015.1"/>
    </source>
</evidence>
<dbReference type="EMBL" id="FOZG01000003">
    <property type="protein sequence ID" value="SFS11015.1"/>
    <property type="molecule type" value="Genomic_DNA"/>
</dbReference>
<gene>
    <name evidence="1" type="ORF">SAMN05192580_3508</name>
</gene>
<reference evidence="1 2" key="1">
    <citation type="submission" date="2016-10" db="EMBL/GenBank/DDBJ databases">
        <authorList>
            <person name="de Groot N.N."/>
        </authorList>
    </citation>
    <scope>NUCLEOTIDE SEQUENCE [LARGE SCALE GENOMIC DNA]</scope>
    <source>
        <strain evidence="1 2">S5-249</strain>
    </source>
</reference>
<accession>A0A1I6M5L7</accession>
<name>A0A1I6M5L7_9SPHN</name>
<dbReference type="InterPro" id="IPR029063">
    <property type="entry name" value="SAM-dependent_MTases_sf"/>
</dbReference>
<dbReference type="GO" id="GO:0008168">
    <property type="term" value="F:methyltransferase activity"/>
    <property type="evidence" value="ECO:0007669"/>
    <property type="project" value="UniProtKB-KW"/>
</dbReference>
<dbReference type="Gene3D" id="3.40.50.150">
    <property type="entry name" value="Vaccinia Virus protein VP39"/>
    <property type="match status" value="1"/>
</dbReference>
<dbReference type="AlphaFoldDB" id="A0A1I6M5L7"/>
<dbReference type="GO" id="GO:0032259">
    <property type="term" value="P:methylation"/>
    <property type="evidence" value="ECO:0007669"/>
    <property type="project" value="UniProtKB-KW"/>
</dbReference>
<proteinExistence type="predicted"/>
<sequence>MMPATPGFEERDACPLCHADRPARLYAHPYAEDPVRSLVSSAFAEQGEVDWALLEGAEFVVDRCRRCDLIYQRWAPNDALMEIIYTRMIGPAFLEAYERQLLTIDNFQRIAGEFATLFEQLGKAPADITMLDFGMGQGRYARVARAMGATVYATEIGDDKKRMGRSLGIEVIDDAAIDGMAFDLVHTEQVLEHLTHPGRDIARLAQAVAPGGLFKIAVPYRGRLGTLLPAKGMPRTALFAEGGARAMPGDAEAFGAIQPLEHLNAYGPETIAWLAAANGLKVVAQTRRRSVSIDTAGPRALARGTARLAAELAKAAMRHRIGYYLLRRPA</sequence>